<dbReference type="Proteomes" id="UP000033869">
    <property type="component" value="Unassembled WGS sequence"/>
</dbReference>
<evidence type="ECO:0008006" key="6">
    <source>
        <dbReference type="Google" id="ProtNLM"/>
    </source>
</evidence>
<accession>A0A0G0YK08</accession>
<dbReference type="PANTHER" id="PTHR48094:SF11">
    <property type="entry name" value="GLUTATHIONE-INDEPENDENT GLYOXALASE HSP31-RELATED"/>
    <property type="match status" value="1"/>
</dbReference>
<organism evidence="4 5">
    <name type="scientific">candidate division CPR2 bacterium GW2011_GWC1_41_48</name>
    <dbReference type="NCBI Taxonomy" id="1618344"/>
    <lineage>
        <taxon>Bacteria</taxon>
        <taxon>Bacteria division CPR2</taxon>
    </lineage>
</organism>
<comment type="similarity">
    <text evidence="3">Belongs to the peptidase C56 family. HSP31-like subfamily.</text>
</comment>
<protein>
    <recommendedName>
        <fullName evidence="6">DJ-1/PfpI domain-containing protein</fullName>
    </recommendedName>
</protein>
<dbReference type="PATRIC" id="fig|1618344.3.peg.305"/>
<evidence type="ECO:0000256" key="2">
    <source>
        <dbReference type="ARBA" id="ARBA00023239"/>
    </source>
</evidence>
<name>A0A0G0YK08_UNCC2</name>
<keyword evidence="1" id="KW-0346">Stress response</keyword>
<dbReference type="AlphaFoldDB" id="A0A0G0YK08"/>
<dbReference type="SUPFAM" id="SSF52317">
    <property type="entry name" value="Class I glutamine amidotransferase-like"/>
    <property type="match status" value="1"/>
</dbReference>
<dbReference type="EMBL" id="LCBL01000001">
    <property type="protein sequence ID" value="KKS09886.1"/>
    <property type="molecule type" value="Genomic_DNA"/>
</dbReference>
<proteinExistence type="inferred from homology"/>
<dbReference type="Gene3D" id="3.40.50.880">
    <property type="match status" value="1"/>
</dbReference>
<dbReference type="InterPro" id="IPR029062">
    <property type="entry name" value="Class_I_gatase-like"/>
</dbReference>
<gene>
    <name evidence="4" type="ORF">UU65_C0001G0291</name>
</gene>
<evidence type="ECO:0000256" key="3">
    <source>
        <dbReference type="ARBA" id="ARBA00038493"/>
    </source>
</evidence>
<dbReference type="GO" id="GO:0005737">
    <property type="term" value="C:cytoplasm"/>
    <property type="evidence" value="ECO:0007669"/>
    <property type="project" value="TreeGrafter"/>
</dbReference>
<dbReference type="InterPro" id="IPR050325">
    <property type="entry name" value="Prot/Nucl_acid_deglycase"/>
</dbReference>
<evidence type="ECO:0000313" key="5">
    <source>
        <dbReference type="Proteomes" id="UP000033869"/>
    </source>
</evidence>
<dbReference type="GO" id="GO:0019172">
    <property type="term" value="F:glyoxalase III activity"/>
    <property type="evidence" value="ECO:0007669"/>
    <property type="project" value="TreeGrafter"/>
</dbReference>
<dbReference type="PANTHER" id="PTHR48094">
    <property type="entry name" value="PROTEIN/NUCLEIC ACID DEGLYCASE DJ-1-RELATED"/>
    <property type="match status" value="1"/>
</dbReference>
<sequence>MSKTYAEGGILAAVCHGPAAFVGAKDKNGNFLVSGKRINSFTNAEEKATPHYQDMPFLLESKLIEQGAIFESSGLREPHLAVDERVITGQNPESIELVTGAIHALLSR</sequence>
<comment type="caution">
    <text evidence="4">The sequence shown here is derived from an EMBL/GenBank/DDBJ whole genome shotgun (WGS) entry which is preliminary data.</text>
</comment>
<evidence type="ECO:0000313" key="4">
    <source>
        <dbReference type="EMBL" id="KKS09886.1"/>
    </source>
</evidence>
<evidence type="ECO:0000256" key="1">
    <source>
        <dbReference type="ARBA" id="ARBA00023016"/>
    </source>
</evidence>
<dbReference type="GO" id="GO:0019243">
    <property type="term" value="P:methylglyoxal catabolic process to D-lactate via S-lactoyl-glutathione"/>
    <property type="evidence" value="ECO:0007669"/>
    <property type="project" value="TreeGrafter"/>
</dbReference>
<reference evidence="4 5" key="1">
    <citation type="journal article" date="2015" name="Nature">
        <title>rRNA introns, odd ribosomes, and small enigmatic genomes across a large radiation of phyla.</title>
        <authorList>
            <person name="Brown C.T."/>
            <person name="Hug L.A."/>
            <person name="Thomas B.C."/>
            <person name="Sharon I."/>
            <person name="Castelle C.J."/>
            <person name="Singh A."/>
            <person name="Wilkins M.J."/>
            <person name="Williams K.H."/>
            <person name="Banfield J.F."/>
        </authorList>
    </citation>
    <scope>NUCLEOTIDE SEQUENCE [LARGE SCALE GENOMIC DNA]</scope>
</reference>
<keyword evidence="2" id="KW-0456">Lyase</keyword>